<sequence length="116" mass="12462">MGGELHLVKNLYVDDDGNLVAETWAGVISVGVPMCCVGKPGGVARLDGNGKIPVEETTPFLPEIDHLPPPGPNYEGHPVRVKPSSEETPSGKKTELYACVSNSQDQYEWVKLSEST</sequence>
<feature type="region of interest" description="Disordered" evidence="1">
    <location>
        <begin position="60"/>
        <end position="95"/>
    </location>
</feature>
<comment type="caution">
    <text evidence="2">The sequence shown here is derived from an EMBL/GenBank/DDBJ whole genome shotgun (WGS) entry which is preliminary data.</text>
</comment>
<proteinExistence type="predicted"/>
<protein>
    <submittedName>
        <fullName evidence="2">Uncharacterized protein</fullName>
    </submittedName>
</protein>
<evidence type="ECO:0000313" key="2">
    <source>
        <dbReference type="EMBL" id="GAH69204.1"/>
    </source>
</evidence>
<dbReference type="EMBL" id="BARU01025673">
    <property type="protein sequence ID" value="GAH69204.1"/>
    <property type="molecule type" value="Genomic_DNA"/>
</dbReference>
<organism evidence="2">
    <name type="scientific">marine sediment metagenome</name>
    <dbReference type="NCBI Taxonomy" id="412755"/>
    <lineage>
        <taxon>unclassified sequences</taxon>
        <taxon>metagenomes</taxon>
        <taxon>ecological metagenomes</taxon>
    </lineage>
</organism>
<reference evidence="2" key="1">
    <citation type="journal article" date="2014" name="Front. Microbiol.">
        <title>High frequency of phylogenetically diverse reductive dehalogenase-homologous genes in deep subseafloor sedimentary metagenomes.</title>
        <authorList>
            <person name="Kawai M."/>
            <person name="Futagami T."/>
            <person name="Toyoda A."/>
            <person name="Takaki Y."/>
            <person name="Nishi S."/>
            <person name="Hori S."/>
            <person name="Arai W."/>
            <person name="Tsubouchi T."/>
            <person name="Morono Y."/>
            <person name="Uchiyama I."/>
            <person name="Ito T."/>
            <person name="Fujiyama A."/>
            <person name="Inagaki F."/>
            <person name="Takami H."/>
        </authorList>
    </citation>
    <scope>NUCLEOTIDE SEQUENCE</scope>
    <source>
        <strain evidence="2">Expedition CK06-06</strain>
    </source>
</reference>
<accession>X1ISX1</accession>
<dbReference type="AlphaFoldDB" id="X1ISX1"/>
<evidence type="ECO:0000256" key="1">
    <source>
        <dbReference type="SAM" id="MobiDB-lite"/>
    </source>
</evidence>
<name>X1ISX1_9ZZZZ</name>
<gene>
    <name evidence="2" type="ORF">S03H2_41339</name>
</gene>
<feature type="compositionally biased region" description="Basic and acidic residues" evidence="1">
    <location>
        <begin position="83"/>
        <end position="95"/>
    </location>
</feature>